<organism evidence="1 2">
    <name type="scientific">Polyangium fumosum</name>
    <dbReference type="NCBI Taxonomy" id="889272"/>
    <lineage>
        <taxon>Bacteria</taxon>
        <taxon>Pseudomonadati</taxon>
        <taxon>Myxococcota</taxon>
        <taxon>Polyangia</taxon>
        <taxon>Polyangiales</taxon>
        <taxon>Polyangiaceae</taxon>
        <taxon>Polyangium</taxon>
    </lineage>
</organism>
<dbReference type="OrthoDB" id="483959at2"/>
<sequence>MKDSRDEQTRSEEYVAKAKALDRDGLKELWAAIKAETTPGWPDGKALEYMVLRAFEEEGALIEWPYDVRWPYRQNENSKGTVKVEQIDGAVYVEHIACIIECKDSGEVDHEPIYKLRSQLIRRPASTIGAIFTSGEYREVARLLSTFMFPQTVLLWTAEEIEACLERRNFCKALKLKYRKALSHGATDHNVSKLDAPKE</sequence>
<dbReference type="AlphaFoldDB" id="A0A4U1JFW4"/>
<proteinExistence type="predicted"/>
<reference evidence="1 2" key="1">
    <citation type="submission" date="2019-04" db="EMBL/GenBank/DDBJ databases">
        <authorList>
            <person name="Li Y."/>
            <person name="Wang J."/>
        </authorList>
    </citation>
    <scope>NUCLEOTIDE SEQUENCE [LARGE SCALE GENOMIC DNA]</scope>
    <source>
        <strain evidence="1 2">DSM 14668</strain>
    </source>
</reference>
<dbReference type="EMBL" id="SSMQ01000012">
    <property type="protein sequence ID" value="TKD08939.1"/>
    <property type="molecule type" value="Genomic_DNA"/>
</dbReference>
<dbReference type="InterPro" id="IPR011335">
    <property type="entry name" value="Restrct_endonuc-II-like"/>
</dbReference>
<keyword evidence="2" id="KW-1185">Reference proteome</keyword>
<dbReference type="SUPFAM" id="SSF52980">
    <property type="entry name" value="Restriction endonuclease-like"/>
    <property type="match status" value="1"/>
</dbReference>
<evidence type="ECO:0000313" key="2">
    <source>
        <dbReference type="Proteomes" id="UP000309215"/>
    </source>
</evidence>
<protein>
    <recommendedName>
        <fullName evidence="3">Restriction endonuclease type IV Mrr domain-containing protein</fullName>
    </recommendedName>
</protein>
<evidence type="ECO:0008006" key="3">
    <source>
        <dbReference type="Google" id="ProtNLM"/>
    </source>
</evidence>
<dbReference type="RefSeq" id="WP_136929536.1">
    <property type="nucleotide sequence ID" value="NZ_SSMQ01000012.1"/>
</dbReference>
<name>A0A4U1JFW4_9BACT</name>
<gene>
    <name evidence="1" type="ORF">E8A74_14235</name>
</gene>
<accession>A0A4U1JFW4</accession>
<comment type="caution">
    <text evidence="1">The sequence shown here is derived from an EMBL/GenBank/DDBJ whole genome shotgun (WGS) entry which is preliminary data.</text>
</comment>
<dbReference type="Proteomes" id="UP000309215">
    <property type="component" value="Unassembled WGS sequence"/>
</dbReference>
<evidence type="ECO:0000313" key="1">
    <source>
        <dbReference type="EMBL" id="TKD08939.1"/>
    </source>
</evidence>